<dbReference type="InterPro" id="IPR035965">
    <property type="entry name" value="PAS-like_dom_sf"/>
</dbReference>
<dbReference type="EMBL" id="FQZL01000007">
    <property type="protein sequence ID" value="SHI80620.1"/>
    <property type="molecule type" value="Genomic_DNA"/>
</dbReference>
<dbReference type="SUPFAM" id="SSF55785">
    <property type="entry name" value="PYP-like sensor domain (PAS domain)"/>
    <property type="match status" value="1"/>
</dbReference>
<dbReference type="FunFam" id="3.40.50.300:FF:000006">
    <property type="entry name" value="DNA-binding transcriptional regulator NtrC"/>
    <property type="match status" value="1"/>
</dbReference>
<gene>
    <name evidence="7" type="ORF">SAMN02745751_01070</name>
</gene>
<dbReference type="STRING" id="1121476.SAMN02745751_01070"/>
<evidence type="ECO:0000256" key="4">
    <source>
        <dbReference type="ARBA" id="ARBA00023163"/>
    </source>
</evidence>
<dbReference type="GO" id="GO:0006355">
    <property type="term" value="P:regulation of DNA-templated transcription"/>
    <property type="evidence" value="ECO:0007669"/>
    <property type="project" value="InterPro"/>
</dbReference>
<accession>A0A1M6E5I4</accession>
<dbReference type="InterPro" id="IPR025662">
    <property type="entry name" value="Sigma_54_int_dom_ATP-bd_1"/>
</dbReference>
<dbReference type="Pfam" id="PF00989">
    <property type="entry name" value="PAS"/>
    <property type="match status" value="1"/>
</dbReference>
<dbReference type="InterPro" id="IPR025944">
    <property type="entry name" value="Sigma_54_int_dom_CS"/>
</dbReference>
<dbReference type="Proteomes" id="UP000184052">
    <property type="component" value="Unassembled WGS sequence"/>
</dbReference>
<dbReference type="PROSITE" id="PS50045">
    <property type="entry name" value="SIGMA54_INTERACT_4"/>
    <property type="match status" value="1"/>
</dbReference>
<organism evidence="7 8">
    <name type="scientific">Dethiosulfatibacter aminovorans DSM 17477</name>
    <dbReference type="NCBI Taxonomy" id="1121476"/>
    <lineage>
        <taxon>Bacteria</taxon>
        <taxon>Bacillati</taxon>
        <taxon>Bacillota</taxon>
        <taxon>Tissierellia</taxon>
        <taxon>Dethiosulfatibacter</taxon>
    </lineage>
</organism>
<keyword evidence="4" id="KW-0804">Transcription</keyword>
<dbReference type="PROSITE" id="PS00688">
    <property type="entry name" value="SIGMA54_INTERACT_3"/>
    <property type="match status" value="1"/>
</dbReference>
<sequence length="565" mass="65820">MAFSKKIKKSKPILVVLNEENIIKRASKGFDRIIGKKSFINERFEDFIDIDFENFLGTNEVIDIRKKKYFVSVFNLEKDDYREKFILLFDISFVYEMDKKIYCYEEIFNKLNDGIIISDEDGRILLYNKAQETLEGLTRSENEGKFIWEVYNYHSPENSEHRQVFKTGVPIVNEYKSHIRGKNVEKYVAYSTYPIVREGETIAVFSISGNESEMLNLLSETIELKRKLKRNKEIEYSDNGTVYNFDDIKGISIIINKTVREAEQLALLKGNLLLIGETGVGKEMFAQSIHNISNRNEKFFAINCAALPENLLESTLFGTTKGSFTGSVDQEGYFEAVGEGTLFLDELNSMPVYMQTKLLRVLQEKKFRKVGATHTKNLKCRIICAINEEPEKLVRENKLREDLFYRISRLCLVIPPLRERKEDIVYLLNYFISKHSDILDKNIVGMTNELKELLFEYQWPGNVRELEHVVENLVISASSEQTVLDSDNLPRFLRNKILKDKDIDNKTVNSLPQTLNEIERKLIVESLNKFNWNITKSAKHLGIIRQSLIYRMKKLDITKESDLWI</sequence>
<keyword evidence="8" id="KW-1185">Reference proteome</keyword>
<evidence type="ECO:0000256" key="2">
    <source>
        <dbReference type="ARBA" id="ARBA00022840"/>
    </source>
</evidence>
<dbReference type="Gene3D" id="1.10.8.60">
    <property type="match status" value="1"/>
</dbReference>
<evidence type="ECO:0000313" key="7">
    <source>
        <dbReference type="EMBL" id="SHI80620.1"/>
    </source>
</evidence>
<dbReference type="InterPro" id="IPR027417">
    <property type="entry name" value="P-loop_NTPase"/>
</dbReference>
<dbReference type="Pfam" id="PF25601">
    <property type="entry name" value="AAA_lid_14"/>
    <property type="match status" value="1"/>
</dbReference>
<dbReference type="Gene3D" id="3.30.450.20">
    <property type="entry name" value="PAS domain"/>
    <property type="match status" value="1"/>
</dbReference>
<name>A0A1M6E5I4_9FIRM</name>
<dbReference type="InterPro" id="IPR058031">
    <property type="entry name" value="AAA_lid_NorR"/>
</dbReference>
<dbReference type="Gene3D" id="3.40.50.300">
    <property type="entry name" value="P-loop containing nucleotide triphosphate hydrolases"/>
    <property type="match status" value="1"/>
</dbReference>
<dbReference type="InterPro" id="IPR000014">
    <property type="entry name" value="PAS"/>
</dbReference>
<proteinExistence type="predicted"/>
<keyword evidence="3" id="KW-0805">Transcription regulation</keyword>
<dbReference type="InterPro" id="IPR002197">
    <property type="entry name" value="HTH_Fis"/>
</dbReference>
<evidence type="ECO:0000313" key="8">
    <source>
        <dbReference type="Proteomes" id="UP000184052"/>
    </source>
</evidence>
<dbReference type="Pfam" id="PF00158">
    <property type="entry name" value="Sigma54_activat"/>
    <property type="match status" value="1"/>
</dbReference>
<dbReference type="InterPro" id="IPR003593">
    <property type="entry name" value="AAA+_ATPase"/>
</dbReference>
<dbReference type="SMART" id="SM00091">
    <property type="entry name" value="PAS"/>
    <property type="match status" value="1"/>
</dbReference>
<dbReference type="SUPFAM" id="SSF52540">
    <property type="entry name" value="P-loop containing nucleoside triphosphate hydrolases"/>
    <property type="match status" value="1"/>
</dbReference>
<evidence type="ECO:0000256" key="3">
    <source>
        <dbReference type="ARBA" id="ARBA00023015"/>
    </source>
</evidence>
<dbReference type="InterPro" id="IPR009057">
    <property type="entry name" value="Homeodomain-like_sf"/>
</dbReference>
<keyword evidence="2" id="KW-0067">ATP-binding</keyword>
<dbReference type="SMART" id="SM00382">
    <property type="entry name" value="AAA"/>
    <property type="match status" value="1"/>
</dbReference>
<dbReference type="AlphaFoldDB" id="A0A1M6E5I4"/>
<dbReference type="CDD" id="cd00130">
    <property type="entry name" value="PAS"/>
    <property type="match status" value="1"/>
</dbReference>
<dbReference type="PANTHER" id="PTHR32071">
    <property type="entry name" value="TRANSCRIPTIONAL REGULATORY PROTEIN"/>
    <property type="match status" value="1"/>
</dbReference>
<evidence type="ECO:0000256" key="1">
    <source>
        <dbReference type="ARBA" id="ARBA00022741"/>
    </source>
</evidence>
<dbReference type="SUPFAM" id="SSF46689">
    <property type="entry name" value="Homeodomain-like"/>
    <property type="match status" value="1"/>
</dbReference>
<dbReference type="NCBIfam" id="TIGR00229">
    <property type="entry name" value="sensory_box"/>
    <property type="match status" value="1"/>
</dbReference>
<dbReference type="PROSITE" id="PS50112">
    <property type="entry name" value="PAS"/>
    <property type="match status" value="1"/>
</dbReference>
<keyword evidence="1" id="KW-0547">Nucleotide-binding</keyword>
<dbReference type="CDD" id="cd00009">
    <property type="entry name" value="AAA"/>
    <property type="match status" value="1"/>
</dbReference>
<dbReference type="Pfam" id="PF02954">
    <property type="entry name" value="HTH_8"/>
    <property type="match status" value="1"/>
</dbReference>
<feature type="domain" description="PAS" evidence="6">
    <location>
        <begin position="104"/>
        <end position="160"/>
    </location>
</feature>
<dbReference type="InterPro" id="IPR013767">
    <property type="entry name" value="PAS_fold"/>
</dbReference>
<reference evidence="7 8" key="1">
    <citation type="submission" date="2016-11" db="EMBL/GenBank/DDBJ databases">
        <authorList>
            <person name="Jaros S."/>
            <person name="Januszkiewicz K."/>
            <person name="Wedrychowicz H."/>
        </authorList>
    </citation>
    <scope>NUCLEOTIDE SEQUENCE [LARGE SCALE GENOMIC DNA]</scope>
    <source>
        <strain evidence="7 8">DSM 17477</strain>
    </source>
</reference>
<feature type="domain" description="Sigma-54 factor interaction" evidence="5">
    <location>
        <begin position="248"/>
        <end position="475"/>
    </location>
</feature>
<dbReference type="GO" id="GO:0043565">
    <property type="term" value="F:sequence-specific DNA binding"/>
    <property type="evidence" value="ECO:0007669"/>
    <property type="project" value="InterPro"/>
</dbReference>
<dbReference type="InterPro" id="IPR002078">
    <property type="entry name" value="Sigma_54_int"/>
</dbReference>
<dbReference type="Gene3D" id="1.10.10.60">
    <property type="entry name" value="Homeodomain-like"/>
    <property type="match status" value="1"/>
</dbReference>
<protein>
    <submittedName>
        <fullName evidence="7">Arginine utilization regulatory protein</fullName>
    </submittedName>
</protein>
<dbReference type="PROSITE" id="PS00675">
    <property type="entry name" value="SIGMA54_INTERACT_1"/>
    <property type="match status" value="1"/>
</dbReference>
<evidence type="ECO:0000259" key="5">
    <source>
        <dbReference type="PROSITE" id="PS50045"/>
    </source>
</evidence>
<dbReference type="PRINTS" id="PR01590">
    <property type="entry name" value="HTHFIS"/>
</dbReference>
<dbReference type="GO" id="GO:0005524">
    <property type="term" value="F:ATP binding"/>
    <property type="evidence" value="ECO:0007669"/>
    <property type="project" value="UniProtKB-KW"/>
</dbReference>
<evidence type="ECO:0000259" key="6">
    <source>
        <dbReference type="PROSITE" id="PS50112"/>
    </source>
</evidence>
<dbReference type="PANTHER" id="PTHR32071:SF74">
    <property type="entry name" value="TRANSCRIPTIONAL ACTIVATOR ROCR"/>
    <property type="match status" value="1"/>
</dbReference>